<keyword evidence="3" id="KW-1185">Reference proteome</keyword>
<dbReference type="EMBL" id="MUFR01000002">
    <property type="protein sequence ID" value="OOF35286.1"/>
    <property type="molecule type" value="Genomic_DNA"/>
</dbReference>
<feature type="region of interest" description="Disordered" evidence="1">
    <location>
        <begin position="19"/>
        <end position="41"/>
    </location>
</feature>
<evidence type="ECO:0000256" key="1">
    <source>
        <dbReference type="SAM" id="MobiDB-lite"/>
    </source>
</evidence>
<name>A0ABX3KU72_SALCS</name>
<organism evidence="2 3">
    <name type="scientific">Salinivibrio costicola subsp. alcaliphilus</name>
    <dbReference type="NCBI Taxonomy" id="272773"/>
    <lineage>
        <taxon>Bacteria</taxon>
        <taxon>Pseudomonadati</taxon>
        <taxon>Pseudomonadota</taxon>
        <taxon>Gammaproteobacteria</taxon>
        <taxon>Vibrionales</taxon>
        <taxon>Vibrionaceae</taxon>
        <taxon>Salinivibrio</taxon>
    </lineage>
</organism>
<comment type="caution">
    <text evidence="2">The sequence shown here is derived from an EMBL/GenBank/DDBJ whole genome shotgun (WGS) entry which is preliminary data.</text>
</comment>
<sequence length="80" mass="9182">MPQRKVEVYGQFTRRARQQQGIAAAKQAGKYKGRQPDSERHQKVYRYREMGMSLTEVSDATGYSRAQVCRILAKDSSKIT</sequence>
<protein>
    <submittedName>
        <fullName evidence="2">Resolvase</fullName>
    </submittedName>
</protein>
<reference evidence="3" key="1">
    <citation type="submission" date="2017-01" db="EMBL/GenBank/DDBJ databases">
        <title>Draft genome of the species Salinivibrio costicola subsp. alcaliphilus.</title>
        <authorList>
            <person name="Lopez-Hermoso C."/>
            <person name="De La Haba R."/>
            <person name="Sanchez-Porro C."/>
            <person name="Ventosa A."/>
        </authorList>
    </citation>
    <scope>NUCLEOTIDE SEQUENCE [LARGE SCALE GENOMIC DNA]</scope>
    <source>
        <strain evidence="3">CBH448</strain>
    </source>
</reference>
<evidence type="ECO:0000313" key="2">
    <source>
        <dbReference type="EMBL" id="OOF35286.1"/>
    </source>
</evidence>
<proteinExistence type="predicted"/>
<accession>A0ABX3KU72</accession>
<gene>
    <name evidence="2" type="ORF">BZJ21_00810</name>
</gene>
<dbReference type="Proteomes" id="UP000189431">
    <property type="component" value="Unassembled WGS sequence"/>
</dbReference>
<evidence type="ECO:0000313" key="3">
    <source>
        <dbReference type="Proteomes" id="UP000189431"/>
    </source>
</evidence>
<dbReference type="Pfam" id="PF13384">
    <property type="entry name" value="HTH_23"/>
    <property type="match status" value="1"/>
</dbReference>
<feature type="compositionally biased region" description="Low complexity" evidence="1">
    <location>
        <begin position="19"/>
        <end position="30"/>
    </location>
</feature>